<comment type="similarity">
    <text evidence="2">Belongs to the GMC oxidoreductase family.</text>
</comment>
<dbReference type="PANTHER" id="PTHR47470:SF1">
    <property type="entry name" value="FAD-DEPENDENT OXIDOREDUCTASE 2 FAD BINDING DOMAIN-CONTAINING PROTEIN"/>
    <property type="match status" value="1"/>
</dbReference>
<keyword evidence="10" id="KW-0413">Isomerase</keyword>
<dbReference type="InterPro" id="IPR052542">
    <property type="entry name" value="Cholesterol_Oxidase"/>
</dbReference>
<evidence type="ECO:0000256" key="12">
    <source>
        <dbReference type="ARBA" id="ARBA00049645"/>
    </source>
</evidence>
<evidence type="ECO:0000256" key="13">
    <source>
        <dbReference type="ARBA" id="ARBA00049723"/>
    </source>
</evidence>
<comment type="pathway">
    <text evidence="12">Steroid metabolism; cholesterol degradation.</text>
</comment>
<evidence type="ECO:0000256" key="3">
    <source>
        <dbReference type="ARBA" id="ARBA00022548"/>
    </source>
</evidence>
<evidence type="ECO:0000256" key="4">
    <source>
        <dbReference type="ARBA" id="ARBA00022630"/>
    </source>
</evidence>
<evidence type="ECO:0000256" key="5">
    <source>
        <dbReference type="ARBA" id="ARBA00022827"/>
    </source>
</evidence>
<evidence type="ECO:0000256" key="6">
    <source>
        <dbReference type="ARBA" id="ARBA00023002"/>
    </source>
</evidence>
<evidence type="ECO:0000256" key="14">
    <source>
        <dbReference type="ARBA" id="ARBA00049744"/>
    </source>
</evidence>
<dbReference type="Gene3D" id="3.50.50.60">
    <property type="entry name" value="FAD/NAD(P)-binding domain"/>
    <property type="match status" value="3"/>
</dbReference>
<evidence type="ECO:0000256" key="9">
    <source>
        <dbReference type="ARBA" id="ARBA00023221"/>
    </source>
</evidence>
<dbReference type="AlphaFoldDB" id="A0A852U319"/>
<evidence type="ECO:0000259" key="16">
    <source>
        <dbReference type="Pfam" id="PF05199"/>
    </source>
</evidence>
<keyword evidence="18" id="KW-1185">Reference proteome</keyword>
<dbReference type="RefSeq" id="WP_179645004.1">
    <property type="nucleotide sequence ID" value="NZ_BAAAYY010000031.1"/>
</dbReference>
<name>A0A852U319_9ACTN</name>
<keyword evidence="7" id="KW-0443">Lipid metabolism</keyword>
<evidence type="ECO:0000256" key="1">
    <source>
        <dbReference type="ARBA" id="ARBA00001974"/>
    </source>
</evidence>
<comment type="cofactor">
    <cofactor evidence="1">
        <name>FAD</name>
        <dbReference type="ChEBI" id="CHEBI:57692"/>
    </cofactor>
</comment>
<organism evidence="17 18">
    <name type="scientific">Spinactinospora alkalitolerans</name>
    <dbReference type="NCBI Taxonomy" id="687207"/>
    <lineage>
        <taxon>Bacteria</taxon>
        <taxon>Bacillati</taxon>
        <taxon>Actinomycetota</taxon>
        <taxon>Actinomycetes</taxon>
        <taxon>Streptosporangiales</taxon>
        <taxon>Nocardiopsidaceae</taxon>
        <taxon>Spinactinospora</taxon>
    </lineage>
</organism>
<evidence type="ECO:0000256" key="15">
    <source>
        <dbReference type="ARBA" id="ARBA00049778"/>
    </source>
</evidence>
<gene>
    <name evidence="17" type="ORF">HDA32_004443</name>
</gene>
<dbReference type="InterPro" id="IPR036188">
    <property type="entry name" value="FAD/NAD-bd_sf"/>
</dbReference>
<dbReference type="EC" id="1.1.3.6" evidence="13"/>
<evidence type="ECO:0000256" key="2">
    <source>
        <dbReference type="ARBA" id="ARBA00010790"/>
    </source>
</evidence>
<dbReference type="GO" id="GO:0016995">
    <property type="term" value="F:cholesterol oxidase activity"/>
    <property type="evidence" value="ECO:0007669"/>
    <property type="project" value="UniProtKB-EC"/>
</dbReference>
<keyword evidence="6 17" id="KW-0560">Oxidoreductase</keyword>
<keyword evidence="9" id="KW-0753">Steroid metabolism</keyword>
<dbReference type="GO" id="GO:0008203">
    <property type="term" value="P:cholesterol metabolic process"/>
    <property type="evidence" value="ECO:0007669"/>
    <property type="project" value="UniProtKB-KW"/>
</dbReference>
<dbReference type="InterPro" id="IPR007867">
    <property type="entry name" value="GMC_OxRtase_C"/>
</dbReference>
<dbReference type="EC" id="5.3.3.1" evidence="11"/>
<protein>
    <recommendedName>
        <fullName evidence="14">Cholesterol oxidase</fullName>
        <ecNumber evidence="13">1.1.3.6</ecNumber>
        <ecNumber evidence="11">5.3.3.1</ecNumber>
    </recommendedName>
    <alternativeName>
        <fullName evidence="15">Cholesterol isomerase</fullName>
    </alternativeName>
</protein>
<dbReference type="SUPFAM" id="SSF51905">
    <property type="entry name" value="FAD/NAD(P)-binding domain"/>
    <property type="match status" value="1"/>
</dbReference>
<keyword evidence="4" id="KW-0285">Flavoprotein</keyword>
<dbReference type="EMBL" id="JACCCC010000001">
    <property type="protein sequence ID" value="NYE49323.1"/>
    <property type="molecule type" value="Genomic_DNA"/>
</dbReference>
<comment type="caution">
    <text evidence="17">The sequence shown here is derived from an EMBL/GenBank/DDBJ whole genome shotgun (WGS) entry which is preliminary data.</text>
</comment>
<proteinExistence type="inferred from homology"/>
<accession>A0A852U319</accession>
<evidence type="ECO:0000313" key="18">
    <source>
        <dbReference type="Proteomes" id="UP000589036"/>
    </source>
</evidence>
<keyword evidence="3" id="KW-0153">Cholesterol metabolism</keyword>
<evidence type="ECO:0000256" key="7">
    <source>
        <dbReference type="ARBA" id="ARBA00023098"/>
    </source>
</evidence>
<evidence type="ECO:0000256" key="11">
    <source>
        <dbReference type="ARBA" id="ARBA00038856"/>
    </source>
</evidence>
<dbReference type="Proteomes" id="UP000589036">
    <property type="component" value="Unassembled WGS sequence"/>
</dbReference>
<evidence type="ECO:0000256" key="8">
    <source>
        <dbReference type="ARBA" id="ARBA00023166"/>
    </source>
</evidence>
<dbReference type="GO" id="GO:0004769">
    <property type="term" value="F:steroid Delta-isomerase activity"/>
    <property type="evidence" value="ECO:0007669"/>
    <property type="project" value="UniProtKB-EC"/>
</dbReference>
<dbReference type="Pfam" id="PF05199">
    <property type="entry name" value="GMC_oxred_C"/>
    <property type="match status" value="1"/>
</dbReference>
<dbReference type="PANTHER" id="PTHR47470">
    <property type="entry name" value="CHOLESTEROL OXIDASE"/>
    <property type="match status" value="1"/>
</dbReference>
<evidence type="ECO:0000256" key="10">
    <source>
        <dbReference type="ARBA" id="ARBA00023235"/>
    </source>
</evidence>
<feature type="domain" description="Glucose-methanol-choline oxidoreductase C-terminal" evidence="16">
    <location>
        <begin position="484"/>
        <end position="538"/>
    </location>
</feature>
<sequence>MSRFSSDSEAFDYDVIVVGSGFGGSVSALRLTEKGYRVGVLEAGRRYTPETLPKTSWDLRNFLWAPSLGMFGIQRIHLLRDVLILAGAGVGGGSLNYANTLYEPLDDFFTDEQWRDITDWRSELAPFYDQARRMLGVRTNPTMTPSDVHLKEVAEEMGVGDSFHLAPVGVYFGDGGDGDTARAERVDPGTETDDPYFGGAGPRRRACIECGGCMTGCRHGAKNTLTENYLYFAERAGAEIHPMTTVARLRERPESLGGGYAVDTLVTGARRRRGNARTFTAREVVLAAGTYGTQRLLHAMRDRGLLPRISARLGSLTRTNSEALAGAMTRSANPPEDFSRGVAITSSMHPDEHTHVEPVRYAKGSNAMGLLATIQVPGGGRVPRWLRFLGLAAAHPYVFARSLSVRRFSERTIIGLVMQSLDNSLTTYTRKGLLGGRRLTSRQGHGAPNPTWIPAGQEVMTRLAEKIDGFPGGNVGDLVNAPMTAHFLGGCPIGATAQEGVVDPYHRLHGHPGVHVVDGSAVSANLGVNPSLTITAQAERAMSLWPNRGGADPRPAPGSPYERVEPVFPQRPAVPAGAFAELRFTKRLSLDIDVVRTEPASG</sequence>
<keyword evidence="8" id="KW-1207">Sterol metabolism</keyword>
<dbReference type="Pfam" id="PF13450">
    <property type="entry name" value="NAD_binding_8"/>
    <property type="match status" value="1"/>
</dbReference>
<evidence type="ECO:0000313" key="17">
    <source>
        <dbReference type="EMBL" id="NYE49323.1"/>
    </source>
</evidence>
<reference evidence="17 18" key="1">
    <citation type="submission" date="2020-07" db="EMBL/GenBank/DDBJ databases">
        <title>Sequencing the genomes of 1000 actinobacteria strains.</title>
        <authorList>
            <person name="Klenk H.-P."/>
        </authorList>
    </citation>
    <scope>NUCLEOTIDE SEQUENCE [LARGE SCALE GENOMIC DNA]</scope>
    <source>
        <strain evidence="17 18">CXB654</strain>
    </source>
</reference>
<keyword evidence="5" id="KW-0274">FAD</keyword>